<dbReference type="RefSeq" id="WP_080919245.1">
    <property type="nucleotide sequence ID" value="NZ_MDET01000011.1"/>
</dbReference>
<dbReference type="OrthoDB" id="7067800at2"/>
<evidence type="ECO:0000313" key="1">
    <source>
        <dbReference type="EMBL" id="OQM76059.1"/>
    </source>
</evidence>
<sequence length="347" mass="38496">MARKLRWRNRPEGANWGEFGEDDQLGRLNLITPEVLRKGLAEAREGVAFCLSLPLDYPGGSVLSAARKPPVLRPTIRRGKPYFAYRMEDEDSRMTDVVNDDVAILHLQYSTHWDALGHVGSLFDADGDGEREVVFYNGYRGDRDFVGPTDVADAGVGEEKSTFAAKALGAERMAELPIQGRGVMVDLAHHHGRERVPIGYDELMRIMEKDKVQAEAGDILCLHTGLAAAILGMNKQPTTEALRTCAVLDGRDDRLLQWITDSRIAAIAADNYAVELNPSRDQCDCCAYLPLHEHCIFKLGMPLGELWYLTELAHWLREHGRSRFLLTAPPLRLPGSVGTPLTPVATV</sequence>
<dbReference type="InterPro" id="IPR007325">
    <property type="entry name" value="KFase/CYL"/>
</dbReference>
<dbReference type="PANTHER" id="PTHR34861">
    <property type="match status" value="1"/>
</dbReference>
<dbReference type="Pfam" id="PF04199">
    <property type="entry name" value="Cyclase"/>
    <property type="match status" value="1"/>
</dbReference>
<dbReference type="EMBL" id="MDET01000011">
    <property type="protein sequence ID" value="OQM76059.1"/>
    <property type="molecule type" value="Genomic_DNA"/>
</dbReference>
<gene>
    <name evidence="1" type="ORF">BFN67_16600</name>
</gene>
<dbReference type="AlphaFoldDB" id="A0A1V8RSS6"/>
<protein>
    <submittedName>
        <fullName evidence="1">Cyclase</fullName>
    </submittedName>
</protein>
<organism evidence="1 2">
    <name type="scientific">Manganibacter manganicus</name>
    <dbReference type="NCBI Taxonomy" id="1873176"/>
    <lineage>
        <taxon>Bacteria</taxon>
        <taxon>Pseudomonadati</taxon>
        <taxon>Pseudomonadota</taxon>
        <taxon>Alphaproteobacteria</taxon>
        <taxon>Hyphomicrobiales</taxon>
        <taxon>Phyllobacteriaceae</taxon>
        <taxon>Manganibacter</taxon>
    </lineage>
</organism>
<dbReference type="GO" id="GO:0004061">
    <property type="term" value="F:arylformamidase activity"/>
    <property type="evidence" value="ECO:0007669"/>
    <property type="project" value="InterPro"/>
</dbReference>
<comment type="caution">
    <text evidence="1">The sequence shown here is derived from an EMBL/GenBank/DDBJ whole genome shotgun (WGS) entry which is preliminary data.</text>
</comment>
<name>A0A1V8RSS6_9HYPH</name>
<dbReference type="SUPFAM" id="SSF102198">
    <property type="entry name" value="Putative cyclase"/>
    <property type="match status" value="1"/>
</dbReference>
<accession>A0A1V8RSS6</accession>
<proteinExistence type="predicted"/>
<dbReference type="Gene3D" id="3.50.30.50">
    <property type="entry name" value="Putative cyclase"/>
    <property type="match status" value="1"/>
</dbReference>
<reference evidence="1 2" key="1">
    <citation type="journal article" date="2016" name="Int. J. Syst. Evol. Microbiol.">
        <title>Pseudaminobacter manganicus sp. nov., isolated from sludge of a manganese mine.</title>
        <authorList>
            <person name="Li J."/>
            <person name="Huang J."/>
            <person name="Liao S."/>
            <person name="Wang G."/>
        </authorList>
    </citation>
    <scope>NUCLEOTIDE SEQUENCE [LARGE SCALE GENOMIC DNA]</scope>
    <source>
        <strain evidence="1 2">JH-7</strain>
    </source>
</reference>
<dbReference type="Proteomes" id="UP000191905">
    <property type="component" value="Unassembled WGS sequence"/>
</dbReference>
<dbReference type="InterPro" id="IPR037175">
    <property type="entry name" value="KFase_sf"/>
</dbReference>
<dbReference type="GO" id="GO:0019441">
    <property type="term" value="P:L-tryptophan catabolic process to kynurenine"/>
    <property type="evidence" value="ECO:0007669"/>
    <property type="project" value="InterPro"/>
</dbReference>
<evidence type="ECO:0000313" key="2">
    <source>
        <dbReference type="Proteomes" id="UP000191905"/>
    </source>
</evidence>
<keyword evidence="2" id="KW-1185">Reference proteome</keyword>
<dbReference type="STRING" id="1873176.BFN67_16600"/>